<evidence type="ECO:0000256" key="2">
    <source>
        <dbReference type="ARBA" id="ARBA00008514"/>
    </source>
</evidence>
<dbReference type="Ensembl" id="ENSGACT00000026572.2">
    <property type="protein sequence ID" value="ENSGACP00000026521.2"/>
    <property type="gene ID" value="ENSGACG00000020074.2"/>
</dbReference>
<dbReference type="GeneID" id="120818414"/>
<dbReference type="RefSeq" id="XP_040031392.1">
    <property type="nucleotide sequence ID" value="XM_040175458.1"/>
</dbReference>
<dbReference type="PANTHER" id="PTHR17008:SF1">
    <property type="entry name" value="MEIOSIS EXPRESSED GENE 1 PROTEIN HOMOLOG"/>
    <property type="match status" value="1"/>
</dbReference>
<dbReference type="PANTHER" id="PTHR17008">
    <property type="entry name" value="MEIOSIS-EXPRESSED GENE 1 PROTEIN"/>
    <property type="match status" value="1"/>
</dbReference>
<dbReference type="InParanoid" id="G3Q9F6"/>
<dbReference type="GeneTree" id="ENSGT00390000013550"/>
<proteinExistence type="inferred from homology"/>
<reference evidence="3" key="3">
    <citation type="submission" date="2025-09" db="UniProtKB">
        <authorList>
            <consortium name="Ensembl"/>
        </authorList>
    </citation>
    <scope>IDENTIFICATION</scope>
</reference>
<comment type="similarity">
    <text evidence="2">Belongs to the MEIG1 family.</text>
</comment>
<dbReference type="OMA" id="WPHNGYV"/>
<reference evidence="3" key="2">
    <citation type="submission" date="2025-08" db="UniProtKB">
        <authorList>
            <consortium name="Ensembl"/>
        </authorList>
    </citation>
    <scope>IDENTIFICATION</scope>
</reference>
<accession>G3Q9F6</accession>
<dbReference type="Proteomes" id="UP000007635">
    <property type="component" value="Chromosome IV"/>
</dbReference>
<dbReference type="Pfam" id="PF15163">
    <property type="entry name" value="Meiosis_expr"/>
    <property type="match status" value="1"/>
</dbReference>
<dbReference type="InterPro" id="IPR020186">
    <property type="entry name" value="Meiosis-expressed_gene_1"/>
</dbReference>
<evidence type="ECO:0000313" key="3">
    <source>
        <dbReference type="Ensembl" id="ENSGACP00000026521.2"/>
    </source>
</evidence>
<keyword evidence="4" id="KW-1185">Reference proteome</keyword>
<sequence>MSTATDNNSKPRAMSRAKEWTAEVENLFRFQQAGYRDELEYRQIKQGALIDKWPKSGFVKKLQRRDNTVFYYSRKRECEDRDVNKVLVYSY</sequence>
<evidence type="ECO:0008006" key="5">
    <source>
        <dbReference type="Google" id="ProtNLM"/>
    </source>
</evidence>
<organism evidence="3 4">
    <name type="scientific">Gasterosteus aculeatus aculeatus</name>
    <name type="common">three-spined stickleback</name>
    <dbReference type="NCBI Taxonomy" id="481459"/>
    <lineage>
        <taxon>Eukaryota</taxon>
        <taxon>Metazoa</taxon>
        <taxon>Chordata</taxon>
        <taxon>Craniata</taxon>
        <taxon>Vertebrata</taxon>
        <taxon>Euteleostomi</taxon>
        <taxon>Actinopterygii</taxon>
        <taxon>Neopterygii</taxon>
        <taxon>Teleostei</taxon>
        <taxon>Neoteleostei</taxon>
        <taxon>Acanthomorphata</taxon>
        <taxon>Eupercaria</taxon>
        <taxon>Perciformes</taxon>
        <taxon>Cottioidei</taxon>
        <taxon>Gasterosteales</taxon>
        <taxon>Gasterosteidae</taxon>
        <taxon>Gasterosteus</taxon>
    </lineage>
</organism>
<comment type="function">
    <text evidence="1">Essential for spermiogenesis.</text>
</comment>
<dbReference type="KEGG" id="gat:120818414"/>
<reference evidence="3 4" key="1">
    <citation type="journal article" date="2021" name="G3 (Bethesda)">
        <title>Improved contiguity of the threespine stickleback genome using long-read sequencing.</title>
        <authorList>
            <person name="Nath S."/>
            <person name="Shaw D.E."/>
            <person name="White M.A."/>
        </authorList>
    </citation>
    <scope>NUCLEOTIDE SEQUENCE [LARGE SCALE GENOMIC DNA]</scope>
    <source>
        <strain evidence="3 4">Lake Benthic</strain>
    </source>
</reference>
<dbReference type="CTD" id="644890"/>
<dbReference type="GO" id="GO:0005634">
    <property type="term" value="C:nucleus"/>
    <property type="evidence" value="ECO:0007669"/>
    <property type="project" value="InterPro"/>
</dbReference>
<name>G3Q9F6_GASAC</name>
<dbReference type="eggNOG" id="ENOG502S7BQ">
    <property type="taxonomic scope" value="Eukaryota"/>
</dbReference>
<protein>
    <recommendedName>
        <fullName evidence="5">Meiosis/spermiogenesis associated 1</fullName>
    </recommendedName>
</protein>
<dbReference type="Bgee" id="ENSGACG00000020074">
    <property type="expression patterns" value="Expressed in testis and 7 other cell types or tissues"/>
</dbReference>
<dbReference type="STRING" id="69293.ENSGACP00000026521"/>
<dbReference type="FunCoup" id="G3Q9F6">
    <property type="interactions" value="123"/>
</dbReference>
<dbReference type="AlphaFoldDB" id="G3Q9F6"/>
<dbReference type="RefSeq" id="XP_040031391.1">
    <property type="nucleotide sequence ID" value="XM_040175457.1"/>
</dbReference>
<evidence type="ECO:0000313" key="4">
    <source>
        <dbReference type="Proteomes" id="UP000007635"/>
    </source>
</evidence>
<evidence type="ECO:0000256" key="1">
    <source>
        <dbReference type="ARBA" id="ARBA00003351"/>
    </source>
</evidence>